<dbReference type="eggNOG" id="COG1473">
    <property type="taxonomic scope" value="Bacteria"/>
</dbReference>
<accession>E3CYJ3</accession>
<name>E3CYJ3_9BACT</name>
<dbReference type="InterPro" id="IPR011650">
    <property type="entry name" value="Peptidase_M20_dimer"/>
</dbReference>
<dbReference type="GO" id="GO:0016805">
    <property type="term" value="F:dipeptidase activity"/>
    <property type="evidence" value="ECO:0007669"/>
    <property type="project" value="InterPro"/>
</dbReference>
<evidence type="ECO:0000313" key="3">
    <source>
        <dbReference type="EMBL" id="EFQ22724.1"/>
    </source>
</evidence>
<keyword evidence="3" id="KW-0378">Hydrolase</keyword>
<organism evidence="3 4">
    <name type="scientific">Aminomonas paucivorans DSM 12260</name>
    <dbReference type="NCBI Taxonomy" id="584708"/>
    <lineage>
        <taxon>Bacteria</taxon>
        <taxon>Thermotogati</taxon>
        <taxon>Synergistota</taxon>
        <taxon>Synergistia</taxon>
        <taxon>Synergistales</taxon>
        <taxon>Synergistaceae</taxon>
        <taxon>Aminomonas</taxon>
    </lineage>
</organism>
<dbReference type="OrthoDB" id="9781032at2"/>
<evidence type="ECO:0000256" key="1">
    <source>
        <dbReference type="PIRNR" id="PIRNR037226"/>
    </source>
</evidence>
<proteinExistence type="inferred from homology"/>
<sequence length="387" mass="41292">MGDFRATLHEAIASRAKRAVDLSDYLAAHPELSGEEHETSRLFASWLEEEGFEVQRPLGGLPTAFQARRGSGGPVVAFLAEMDALPGVGHGCGHNLHGTASVLAALAAAEALGDQPGEIRVVGTPAEETDGAKVTQAKAGVFDDCDLALMFHASPQETYADYRSLALDGWEFVFTGKPAHAAASPWEGRNALNGLQFFVHALDMLRQHVRPEVRLGGFVLEGGQAPNIVPDRAVYRLEPRCPRRGDLDALVARVFDCARGAALATGTEVAWHEFLHGFDDMLPNDPAEALMGEELARQGFSLAPSPGPLGSTDVGNVSHRCPALQAEVSITDLPLSIHTREFAQATTAPQGHDALVRGAEALAAAALRILADPALRAAVREDFQKRR</sequence>
<dbReference type="InterPro" id="IPR002933">
    <property type="entry name" value="Peptidase_M20"/>
</dbReference>
<dbReference type="Gene3D" id="3.40.630.10">
    <property type="entry name" value="Zn peptidases"/>
    <property type="match status" value="1"/>
</dbReference>
<dbReference type="GO" id="GO:0005737">
    <property type="term" value="C:cytoplasm"/>
    <property type="evidence" value="ECO:0007669"/>
    <property type="project" value="TreeGrafter"/>
</dbReference>
<comment type="similarity">
    <text evidence="1">Belongs to the peptidase M20A family.</text>
</comment>
<dbReference type="HOGENOM" id="CLU_031812_1_0_0"/>
<dbReference type="PaxDb" id="584708-Apau_0289"/>
<dbReference type="Gene3D" id="3.30.70.360">
    <property type="match status" value="1"/>
</dbReference>
<dbReference type="SUPFAM" id="SSF53187">
    <property type="entry name" value="Zn-dependent exopeptidases"/>
    <property type="match status" value="1"/>
</dbReference>
<dbReference type="Proteomes" id="UP000005096">
    <property type="component" value="Chromosome"/>
</dbReference>
<dbReference type="GO" id="GO:0071713">
    <property type="term" value="F:para-aminobenzoyl-glutamate hydrolase activity"/>
    <property type="evidence" value="ECO:0007669"/>
    <property type="project" value="TreeGrafter"/>
</dbReference>
<dbReference type="InterPro" id="IPR052030">
    <property type="entry name" value="Peptidase_M20/M20A_hydrolases"/>
</dbReference>
<evidence type="ECO:0000313" key="4">
    <source>
        <dbReference type="Proteomes" id="UP000005096"/>
    </source>
</evidence>
<dbReference type="PIRSF" id="PIRSF037226">
    <property type="entry name" value="Amidohydrolase_ACY1L2_prd"/>
    <property type="match status" value="1"/>
</dbReference>
<keyword evidence="4" id="KW-1185">Reference proteome</keyword>
<dbReference type="PANTHER" id="PTHR30575">
    <property type="entry name" value="PEPTIDASE M20"/>
    <property type="match status" value="1"/>
</dbReference>
<feature type="domain" description="Peptidase M20 dimerisation" evidence="2">
    <location>
        <begin position="169"/>
        <end position="259"/>
    </location>
</feature>
<evidence type="ECO:0000259" key="2">
    <source>
        <dbReference type="Pfam" id="PF07687"/>
    </source>
</evidence>
<gene>
    <name evidence="3" type="ORF">Apau_0289</name>
</gene>
<dbReference type="AlphaFoldDB" id="E3CYJ3"/>
<dbReference type="Pfam" id="PF01546">
    <property type="entry name" value="Peptidase_M20"/>
    <property type="match status" value="1"/>
</dbReference>
<dbReference type="InterPro" id="IPR017439">
    <property type="entry name" value="Amidohydrolase"/>
</dbReference>
<dbReference type="InterPro" id="IPR036264">
    <property type="entry name" value="Bact_exopeptidase_dim_dom"/>
</dbReference>
<dbReference type="RefSeq" id="WP_006299870.1">
    <property type="nucleotide sequence ID" value="NZ_CM001022.1"/>
</dbReference>
<dbReference type="Pfam" id="PF07687">
    <property type="entry name" value="M20_dimer"/>
    <property type="match status" value="1"/>
</dbReference>
<dbReference type="GO" id="GO:0046657">
    <property type="term" value="P:folic acid catabolic process"/>
    <property type="evidence" value="ECO:0007669"/>
    <property type="project" value="TreeGrafter"/>
</dbReference>
<dbReference type="STRING" id="584708.Apau_0289"/>
<dbReference type="InterPro" id="IPR017144">
    <property type="entry name" value="Xaa-Arg_dipeptidase"/>
</dbReference>
<protein>
    <recommendedName>
        <fullName evidence="1">Peptidase M20 domain-containing protein 2</fullName>
    </recommendedName>
</protein>
<dbReference type="PANTHER" id="PTHR30575:SF0">
    <property type="entry name" value="XAA-ARG DIPEPTIDASE"/>
    <property type="match status" value="1"/>
</dbReference>
<dbReference type="NCBIfam" id="TIGR01891">
    <property type="entry name" value="amidohydrolases"/>
    <property type="match status" value="1"/>
</dbReference>
<reference evidence="3 4" key="1">
    <citation type="journal article" date="2010" name="Stand. Genomic Sci.">
        <title>Non-contiguous finished genome sequence of Aminomonas paucivorans type strain (GLU-3).</title>
        <authorList>
            <person name="Pitluck S."/>
            <person name="Yasawong M."/>
            <person name="Held B."/>
            <person name="Lapidus A."/>
            <person name="Nolan M."/>
            <person name="Copeland A."/>
            <person name="Lucas S."/>
            <person name="Del Rio T.G."/>
            <person name="Tice H."/>
            <person name="Cheng J.F."/>
            <person name="Chertkov O."/>
            <person name="Goodwin L."/>
            <person name="Tapia R."/>
            <person name="Han C."/>
            <person name="Liolios K."/>
            <person name="Ivanova N."/>
            <person name="Mavromatis K."/>
            <person name="Ovchinnikova G."/>
            <person name="Pati A."/>
            <person name="Chen A."/>
            <person name="Palaniappan K."/>
            <person name="Land M."/>
            <person name="Hauser L."/>
            <person name="Chang Y.J."/>
            <person name="Jeffries C.D."/>
            <person name="Pukall R."/>
            <person name="Spring S."/>
            <person name="Rohde M."/>
            <person name="Sikorski J."/>
            <person name="Goker M."/>
            <person name="Woyke T."/>
            <person name="Bristow J."/>
            <person name="Eisen J.A."/>
            <person name="Markowitz V."/>
            <person name="Hugenholtz P."/>
            <person name="Kyrpides N.C."/>
            <person name="Klenk H.P."/>
        </authorList>
    </citation>
    <scope>NUCLEOTIDE SEQUENCE [LARGE SCALE GENOMIC DNA]</scope>
    <source>
        <strain evidence="3 4">DSM 12260</strain>
    </source>
</reference>
<dbReference type="SUPFAM" id="SSF55031">
    <property type="entry name" value="Bacterial exopeptidase dimerisation domain"/>
    <property type="match status" value="1"/>
</dbReference>
<dbReference type="EMBL" id="CM001022">
    <property type="protein sequence ID" value="EFQ22724.1"/>
    <property type="molecule type" value="Genomic_DNA"/>
</dbReference>